<evidence type="ECO:0000313" key="2">
    <source>
        <dbReference type="Proteomes" id="UP000050865"/>
    </source>
</evidence>
<gene>
    <name evidence="1" type="ORF">FC75_GL001739</name>
</gene>
<dbReference type="EMBL" id="AYZJ01000030">
    <property type="protein sequence ID" value="KRN22691.1"/>
    <property type="molecule type" value="Genomic_DNA"/>
</dbReference>
<keyword evidence="2" id="KW-1185">Reference proteome</keyword>
<dbReference type="Proteomes" id="UP000050865">
    <property type="component" value="Unassembled WGS sequence"/>
</dbReference>
<dbReference type="AlphaFoldDB" id="A0A0R2F383"/>
<proteinExistence type="predicted"/>
<dbReference type="STRING" id="1423730.FC75_GL001739"/>
<reference evidence="1 2" key="1">
    <citation type="journal article" date="2015" name="Genome Announc.">
        <title>Expanding the biotechnology potential of lactobacilli through comparative genomics of 213 strains and associated genera.</title>
        <authorList>
            <person name="Sun Z."/>
            <person name="Harris H.M."/>
            <person name="McCann A."/>
            <person name="Guo C."/>
            <person name="Argimon S."/>
            <person name="Zhang W."/>
            <person name="Yang X."/>
            <person name="Jeffery I.B."/>
            <person name="Cooney J.C."/>
            <person name="Kagawa T.F."/>
            <person name="Liu W."/>
            <person name="Song Y."/>
            <person name="Salvetti E."/>
            <person name="Wrobel A."/>
            <person name="Rasinkangas P."/>
            <person name="Parkhill J."/>
            <person name="Rea M.C."/>
            <person name="O'Sullivan O."/>
            <person name="Ritari J."/>
            <person name="Douillard F.P."/>
            <person name="Paul Ross R."/>
            <person name="Yang R."/>
            <person name="Briner A.E."/>
            <person name="Felis G.E."/>
            <person name="de Vos W.M."/>
            <person name="Barrangou R."/>
            <person name="Klaenhammer T.R."/>
            <person name="Caufield P.W."/>
            <person name="Cui Y."/>
            <person name="Zhang H."/>
            <person name="O'Toole P.W."/>
        </authorList>
    </citation>
    <scope>NUCLEOTIDE SEQUENCE [LARGE SCALE GENOMIC DNA]</scope>
    <source>
        <strain evidence="1 2">DSM 22697</strain>
    </source>
</reference>
<sequence length="51" mass="5641">MKISFLYKKLYFQKQSTPSIYGIELDFASDYGCRGQKNSGAAASLVSLSDL</sequence>
<name>A0A0R2F383_9LACO</name>
<organism evidence="1 2">
    <name type="scientific">Lacticaseibacillus camelliae DSM 22697 = JCM 13995</name>
    <dbReference type="NCBI Taxonomy" id="1423730"/>
    <lineage>
        <taxon>Bacteria</taxon>
        <taxon>Bacillati</taxon>
        <taxon>Bacillota</taxon>
        <taxon>Bacilli</taxon>
        <taxon>Lactobacillales</taxon>
        <taxon>Lactobacillaceae</taxon>
        <taxon>Lacticaseibacillus</taxon>
    </lineage>
</organism>
<evidence type="ECO:0000313" key="1">
    <source>
        <dbReference type="EMBL" id="KRN22691.1"/>
    </source>
</evidence>
<protein>
    <submittedName>
        <fullName evidence="1">Uncharacterized protein</fullName>
    </submittedName>
</protein>
<accession>A0A0R2F383</accession>
<comment type="caution">
    <text evidence="1">The sequence shown here is derived from an EMBL/GenBank/DDBJ whole genome shotgun (WGS) entry which is preliminary data.</text>
</comment>